<dbReference type="SMART" id="SM00220">
    <property type="entry name" value="S_TKc"/>
    <property type="match status" value="1"/>
</dbReference>
<evidence type="ECO:0000256" key="4">
    <source>
        <dbReference type="ARBA" id="ARBA00022741"/>
    </source>
</evidence>
<keyword evidence="5 11" id="KW-0418">Kinase</keyword>
<dbReference type="Proteomes" id="UP000565572">
    <property type="component" value="Unassembled WGS sequence"/>
</dbReference>
<dbReference type="SUPFAM" id="SSF56112">
    <property type="entry name" value="Protein kinase-like (PK-like)"/>
    <property type="match status" value="1"/>
</dbReference>
<keyword evidence="3" id="KW-0808">Transferase</keyword>
<evidence type="ECO:0000259" key="10">
    <source>
        <dbReference type="PROSITE" id="PS50011"/>
    </source>
</evidence>
<dbReference type="EC" id="2.7.11.1" evidence="1"/>
<evidence type="ECO:0000256" key="3">
    <source>
        <dbReference type="ARBA" id="ARBA00022679"/>
    </source>
</evidence>
<evidence type="ECO:0000256" key="9">
    <source>
        <dbReference type="SAM" id="Phobius"/>
    </source>
</evidence>
<dbReference type="PROSITE" id="PS50011">
    <property type="entry name" value="PROTEIN_KINASE_DOM"/>
    <property type="match status" value="1"/>
</dbReference>
<feature type="domain" description="Protein kinase" evidence="10">
    <location>
        <begin position="7"/>
        <end position="261"/>
    </location>
</feature>
<gene>
    <name evidence="11" type="ORF">FHX39_000399</name>
</gene>
<keyword evidence="9" id="KW-1133">Transmembrane helix</keyword>
<comment type="caution">
    <text evidence="11">The sequence shown here is derived from an EMBL/GenBank/DDBJ whole genome shotgun (WGS) entry which is preliminary data.</text>
</comment>
<dbReference type="RefSeq" id="WP_183336366.1">
    <property type="nucleotide sequence ID" value="NZ_JACHZG010000001.1"/>
</dbReference>
<dbReference type="Gene3D" id="1.10.510.10">
    <property type="entry name" value="Transferase(Phosphotransferase) domain 1"/>
    <property type="match status" value="1"/>
</dbReference>
<evidence type="ECO:0000313" key="11">
    <source>
        <dbReference type="EMBL" id="MBB3325455.1"/>
    </source>
</evidence>
<evidence type="ECO:0000313" key="12">
    <source>
        <dbReference type="Proteomes" id="UP000565572"/>
    </source>
</evidence>
<dbReference type="InterPro" id="IPR000719">
    <property type="entry name" value="Prot_kinase_dom"/>
</dbReference>
<accession>A0A7W5JSE8</accession>
<evidence type="ECO:0000256" key="7">
    <source>
        <dbReference type="PROSITE-ProRule" id="PRU10141"/>
    </source>
</evidence>
<dbReference type="CDD" id="cd14014">
    <property type="entry name" value="STKc_PknB_like"/>
    <property type="match status" value="1"/>
</dbReference>
<keyword evidence="9" id="KW-0472">Membrane</keyword>
<dbReference type="InterPro" id="IPR008271">
    <property type="entry name" value="Ser/Thr_kinase_AS"/>
</dbReference>
<feature type="region of interest" description="Disordered" evidence="8">
    <location>
        <begin position="206"/>
        <end position="227"/>
    </location>
</feature>
<keyword evidence="6 7" id="KW-0067">ATP-binding</keyword>
<keyword evidence="9" id="KW-0812">Transmembrane</keyword>
<dbReference type="PANTHER" id="PTHR43289">
    <property type="entry name" value="MITOGEN-ACTIVATED PROTEIN KINASE KINASE KINASE 20-RELATED"/>
    <property type="match status" value="1"/>
</dbReference>
<dbReference type="PROSITE" id="PS00108">
    <property type="entry name" value="PROTEIN_KINASE_ST"/>
    <property type="match status" value="1"/>
</dbReference>
<dbReference type="Gene3D" id="3.30.200.20">
    <property type="entry name" value="Phosphorylase Kinase, domain 1"/>
    <property type="match status" value="1"/>
</dbReference>
<evidence type="ECO:0000256" key="2">
    <source>
        <dbReference type="ARBA" id="ARBA00022527"/>
    </source>
</evidence>
<feature type="transmembrane region" description="Helical" evidence="9">
    <location>
        <begin position="276"/>
        <end position="296"/>
    </location>
</feature>
<keyword evidence="12" id="KW-1185">Reference proteome</keyword>
<evidence type="ECO:0000256" key="1">
    <source>
        <dbReference type="ARBA" id="ARBA00012513"/>
    </source>
</evidence>
<dbReference type="Pfam" id="PF00069">
    <property type="entry name" value="Pkinase"/>
    <property type="match status" value="1"/>
</dbReference>
<protein>
    <recommendedName>
        <fullName evidence="1">non-specific serine/threonine protein kinase</fullName>
        <ecNumber evidence="1">2.7.11.1</ecNumber>
    </recommendedName>
</protein>
<sequence>MASLGRYRLDQVLGSGSFATVWRGYDPELDVVVAVKVLADNWSLDADVRARFLAEARLLRRISSDRVVRVHDVGIADDRPYFVMDHVGGGSLADRVGSLEPAEAVRLTVEAAYAVQVLHDAGVVHRDVKPGNLLLDTTDPPRVLVADLGSAKLLADASGYTVTTGTPAYMAPEQAGLDGGFDGRADVYALAVVGYELLGGRRPFDVPAATGTGPGARRDDPSPVAAPRGLPGAVDAVLASGLRLDPTERPADARELADALVRASGDVGPARSGRSWPAWIVVVVAVVLFVVSALVVSRLR</sequence>
<dbReference type="InterPro" id="IPR017441">
    <property type="entry name" value="Protein_kinase_ATP_BS"/>
</dbReference>
<dbReference type="PANTHER" id="PTHR43289:SF6">
    <property type="entry name" value="SERINE_THREONINE-PROTEIN KINASE NEKL-3"/>
    <property type="match status" value="1"/>
</dbReference>
<dbReference type="InterPro" id="IPR011009">
    <property type="entry name" value="Kinase-like_dom_sf"/>
</dbReference>
<keyword evidence="2 11" id="KW-0723">Serine/threonine-protein kinase</keyword>
<proteinExistence type="predicted"/>
<dbReference type="PROSITE" id="PS00107">
    <property type="entry name" value="PROTEIN_KINASE_ATP"/>
    <property type="match status" value="1"/>
</dbReference>
<dbReference type="AlphaFoldDB" id="A0A7W5JSE8"/>
<evidence type="ECO:0000256" key="5">
    <source>
        <dbReference type="ARBA" id="ARBA00022777"/>
    </source>
</evidence>
<organism evidence="11 12">
    <name type="scientific">Microlunatus antarcticus</name>
    <dbReference type="NCBI Taxonomy" id="53388"/>
    <lineage>
        <taxon>Bacteria</taxon>
        <taxon>Bacillati</taxon>
        <taxon>Actinomycetota</taxon>
        <taxon>Actinomycetes</taxon>
        <taxon>Propionibacteriales</taxon>
        <taxon>Propionibacteriaceae</taxon>
        <taxon>Microlunatus</taxon>
    </lineage>
</organism>
<evidence type="ECO:0000256" key="6">
    <source>
        <dbReference type="ARBA" id="ARBA00022840"/>
    </source>
</evidence>
<feature type="binding site" evidence="7">
    <location>
        <position position="36"/>
    </location>
    <ligand>
        <name>ATP</name>
        <dbReference type="ChEBI" id="CHEBI:30616"/>
    </ligand>
</feature>
<dbReference type="GO" id="GO:0005524">
    <property type="term" value="F:ATP binding"/>
    <property type="evidence" value="ECO:0007669"/>
    <property type="project" value="UniProtKB-UniRule"/>
</dbReference>
<reference evidence="11 12" key="1">
    <citation type="submission" date="2020-08" db="EMBL/GenBank/DDBJ databases">
        <title>Sequencing the genomes of 1000 actinobacteria strains.</title>
        <authorList>
            <person name="Klenk H.-P."/>
        </authorList>
    </citation>
    <scope>NUCLEOTIDE SEQUENCE [LARGE SCALE GENOMIC DNA]</scope>
    <source>
        <strain evidence="11 12">DSM 11053</strain>
    </source>
</reference>
<dbReference type="EMBL" id="JACHZG010000001">
    <property type="protein sequence ID" value="MBB3325455.1"/>
    <property type="molecule type" value="Genomic_DNA"/>
</dbReference>
<name>A0A7W5JSE8_9ACTN</name>
<dbReference type="GO" id="GO:0004674">
    <property type="term" value="F:protein serine/threonine kinase activity"/>
    <property type="evidence" value="ECO:0007669"/>
    <property type="project" value="UniProtKB-KW"/>
</dbReference>
<evidence type="ECO:0000256" key="8">
    <source>
        <dbReference type="SAM" id="MobiDB-lite"/>
    </source>
</evidence>
<keyword evidence="4 7" id="KW-0547">Nucleotide-binding</keyword>